<proteinExistence type="predicted"/>
<evidence type="ECO:0000313" key="2">
    <source>
        <dbReference type="Proteomes" id="UP000610746"/>
    </source>
</evidence>
<organism evidence="1 2">
    <name type="scientific">Frigoriflavimonas asaccharolytica</name>
    <dbReference type="NCBI Taxonomy" id="2735899"/>
    <lineage>
        <taxon>Bacteria</taxon>
        <taxon>Pseudomonadati</taxon>
        <taxon>Bacteroidota</taxon>
        <taxon>Flavobacteriia</taxon>
        <taxon>Flavobacteriales</taxon>
        <taxon>Weeksellaceae</taxon>
        <taxon>Frigoriflavimonas</taxon>
    </lineage>
</organism>
<comment type="caution">
    <text evidence="1">The sequence shown here is derived from an EMBL/GenBank/DDBJ whole genome shotgun (WGS) entry which is preliminary data.</text>
</comment>
<keyword evidence="2" id="KW-1185">Reference proteome</keyword>
<protein>
    <submittedName>
        <fullName evidence="1">Uncharacterized protein</fullName>
    </submittedName>
</protein>
<reference evidence="1" key="1">
    <citation type="submission" date="2020-05" db="EMBL/GenBank/DDBJ databases">
        <title>Genomic Encyclopedia of Type Strains, Phase IV (KMG-V): Genome sequencing to study the core and pangenomes of soil and plant-associated prokaryotes.</title>
        <authorList>
            <person name="Whitman W."/>
        </authorList>
    </citation>
    <scope>NUCLEOTIDE SEQUENCE</scope>
    <source>
        <strain evidence="1">16F</strain>
    </source>
</reference>
<dbReference type="AlphaFoldDB" id="A0A8J8KA60"/>
<dbReference type="Proteomes" id="UP000610746">
    <property type="component" value="Unassembled WGS sequence"/>
</dbReference>
<name>A0A8J8KA60_9FLAO</name>
<dbReference type="EMBL" id="JABSNO010000029">
    <property type="protein sequence ID" value="NRS93827.1"/>
    <property type="molecule type" value="Genomic_DNA"/>
</dbReference>
<gene>
    <name evidence="1" type="ORF">HNQ03_002918</name>
</gene>
<sequence length="45" mass="5408">MVSPNLHLCFIERFLNGDLRTIIFKVLFHFLDRTVIIDDIKYLDI</sequence>
<accession>A0A8J8KA60</accession>
<evidence type="ECO:0000313" key="1">
    <source>
        <dbReference type="EMBL" id="NRS93827.1"/>
    </source>
</evidence>